<dbReference type="CDD" id="cd01127">
    <property type="entry name" value="TrwB_TraG_TraD_VirD4"/>
    <property type="match status" value="1"/>
</dbReference>
<dbReference type="InterPro" id="IPR051162">
    <property type="entry name" value="T4SS_component"/>
</dbReference>
<gene>
    <name evidence="3" type="ORF">SAMN06264855_1409</name>
</gene>
<dbReference type="Pfam" id="PF26593">
    <property type="entry name" value="TraC-like"/>
    <property type="match status" value="1"/>
</dbReference>
<dbReference type="Gene3D" id="3.40.50.300">
    <property type="entry name" value="P-loop containing nucleotide triphosphate hydrolases"/>
    <property type="match status" value="1"/>
</dbReference>
<proteinExistence type="predicted"/>
<accession>A0A238YFI0</accession>
<evidence type="ECO:0000259" key="1">
    <source>
        <dbReference type="Pfam" id="PF01935"/>
    </source>
</evidence>
<name>A0A238YFI0_HALVU</name>
<dbReference type="SUPFAM" id="SSF52540">
    <property type="entry name" value="P-loop containing nucleoside triphosphate hydrolases"/>
    <property type="match status" value="1"/>
</dbReference>
<dbReference type="InterPro" id="IPR002789">
    <property type="entry name" value="HerA_central"/>
</dbReference>
<dbReference type="Proteomes" id="UP000198397">
    <property type="component" value="Unassembled WGS sequence"/>
</dbReference>
<dbReference type="Pfam" id="PF01935">
    <property type="entry name" value="DUF87"/>
    <property type="match status" value="1"/>
</dbReference>
<organism evidence="3 4">
    <name type="scientific">Halorubrum vacuolatum</name>
    <name type="common">Natronobacterium vacuolatum</name>
    <dbReference type="NCBI Taxonomy" id="63740"/>
    <lineage>
        <taxon>Archaea</taxon>
        <taxon>Methanobacteriati</taxon>
        <taxon>Methanobacteriota</taxon>
        <taxon>Stenosarchaea group</taxon>
        <taxon>Halobacteria</taxon>
        <taxon>Halobacteriales</taxon>
        <taxon>Haloferacaceae</taxon>
        <taxon>Halorubrum</taxon>
    </lineage>
</organism>
<dbReference type="InterPro" id="IPR027417">
    <property type="entry name" value="P-loop_NTPase"/>
</dbReference>
<protein>
    <submittedName>
        <fullName evidence="3">AAA-like domain-containing protein</fullName>
    </submittedName>
</protein>
<feature type="domain" description="TraC-like" evidence="2">
    <location>
        <begin position="3"/>
        <end position="148"/>
    </location>
</feature>
<evidence type="ECO:0000259" key="2">
    <source>
        <dbReference type="Pfam" id="PF26593"/>
    </source>
</evidence>
<sequence length="589" mass="66988">MTYVDGVQVSPTNLELMTEQEARAVQQTYKQLLDQLDYPVTVYSVQSELDLFPYAEYLKNRFSVHRELWEDYLRYCSRVQTGNIHGTDHYILTQVSNSQPVLGFLNDHEEDLEAEAKRRVNQIADALNTSNLSAQQITENQLEKLKTRYLGEHGYRYLKTGNGYRRFLTITEYPSNLDLAWPLDLLRISGQVDVVQRIQPKDAGETRSQLNKAKERLNAEINSRISGGFVDTNKLESKLASTEGMLDSLAQRNQRPYDYQVTLSIHGETREQCDQAFQKLQSRLKMIGIQASEPVLQIDQASKTCTPTRSNLLSETLLLLSNAVSAGFPFATRTIDQASGVIYGEDQFDGTPILQDRFQWHAPHLARFGSTGSGKTYHTKIELLRTRLTNPGAQIILIDPKNEYHQLTKKLGGTTYNVNDRPAQLDKVSCFQVPSRGQTRYIDSIIDLIEQLYRLTSQNQDKTLVVADEAHNVSGVGRGRKILTRWVREARDTNTAITLVSQSASDFTQYEEGQTLLDQCPGKVFFRHQRVSDDIIEYFQLSEQEVIDLYNLKTGTESPYSEAVLKVSGRLDAKIRVEATHSENQLIQQ</sequence>
<dbReference type="Pfam" id="PF12846">
    <property type="entry name" value="AAA_10"/>
    <property type="match status" value="1"/>
</dbReference>
<dbReference type="RefSeq" id="WP_089386061.1">
    <property type="nucleotide sequence ID" value="NZ_FZNQ01000040.1"/>
</dbReference>
<dbReference type="OrthoDB" id="270521at2157"/>
<dbReference type="PANTHER" id="PTHR30121">
    <property type="entry name" value="UNCHARACTERIZED PROTEIN YJGR-RELATED"/>
    <property type="match status" value="1"/>
</dbReference>
<dbReference type="PANTHER" id="PTHR30121:SF6">
    <property type="entry name" value="SLR6007 PROTEIN"/>
    <property type="match status" value="1"/>
</dbReference>
<dbReference type="InterPro" id="IPR058596">
    <property type="entry name" value="TraC-like_dom"/>
</dbReference>
<reference evidence="3 4" key="1">
    <citation type="submission" date="2017-06" db="EMBL/GenBank/DDBJ databases">
        <authorList>
            <person name="Kim H.J."/>
            <person name="Triplett B.A."/>
        </authorList>
    </citation>
    <scope>NUCLEOTIDE SEQUENCE [LARGE SCALE GENOMIC DNA]</scope>
    <source>
        <strain evidence="3 4">DSM 8800</strain>
    </source>
</reference>
<dbReference type="AlphaFoldDB" id="A0A238YFI0"/>
<evidence type="ECO:0000313" key="4">
    <source>
        <dbReference type="Proteomes" id="UP000198397"/>
    </source>
</evidence>
<keyword evidence="4" id="KW-1185">Reference proteome</keyword>
<feature type="domain" description="Helicase HerA central" evidence="1">
    <location>
        <begin position="363"/>
        <end position="422"/>
    </location>
</feature>
<dbReference type="EMBL" id="FZNQ01000040">
    <property type="protein sequence ID" value="SNR69353.1"/>
    <property type="molecule type" value="Genomic_DNA"/>
</dbReference>
<evidence type="ECO:0000313" key="3">
    <source>
        <dbReference type="EMBL" id="SNR69353.1"/>
    </source>
</evidence>